<dbReference type="GO" id="GO:0080120">
    <property type="term" value="P:CAAX-box protein maturation"/>
    <property type="evidence" value="ECO:0007669"/>
    <property type="project" value="UniProtKB-ARBA"/>
</dbReference>
<feature type="transmembrane region" description="Helical" evidence="1">
    <location>
        <begin position="7"/>
        <end position="25"/>
    </location>
</feature>
<organism evidence="3 4">
    <name type="scientific">Nocardiopsis algeriensis</name>
    <dbReference type="NCBI Taxonomy" id="1478215"/>
    <lineage>
        <taxon>Bacteria</taxon>
        <taxon>Bacillati</taxon>
        <taxon>Actinomycetota</taxon>
        <taxon>Actinomycetes</taxon>
        <taxon>Streptosporangiales</taxon>
        <taxon>Nocardiopsidaceae</taxon>
        <taxon>Nocardiopsis</taxon>
    </lineage>
</organism>
<keyword evidence="1" id="KW-0472">Membrane</keyword>
<dbReference type="GO" id="GO:0004175">
    <property type="term" value="F:endopeptidase activity"/>
    <property type="evidence" value="ECO:0007669"/>
    <property type="project" value="UniProtKB-ARBA"/>
</dbReference>
<dbReference type="PANTHER" id="PTHR39430">
    <property type="entry name" value="MEMBRANE-ASSOCIATED PROTEASE-RELATED"/>
    <property type="match status" value="1"/>
</dbReference>
<evidence type="ECO:0000256" key="1">
    <source>
        <dbReference type="SAM" id="Phobius"/>
    </source>
</evidence>
<accession>A0A841IJC1</accession>
<evidence type="ECO:0000259" key="2">
    <source>
        <dbReference type="Pfam" id="PF02517"/>
    </source>
</evidence>
<sequence>MDERRPHLLLRIAAVMAASVLIWQLMARIGELLPEGPQGGPRHWVNALVVCALAVPMVWLARRYLDRRPWSGLRLTGPRRGWRPFLVGAVSWLLPGAAGLALVLVPGWVAVVPERSAAGTAAGLAVLAVLVLLFEALPEELIFRGYLYRNLNTVLSGWLTVLAQAALFTVFGLVLWVPTAGWEVLPERLPLFLGMGVVLGCIRLVTGNVWACVGFHTVFQTAAQALLAGELFTVGGSQELLMAGAFLGPFVFGVLVTVLLTRAEGDWGARVPDPVS</sequence>
<gene>
    <name evidence="3" type="ORF">FHS13_000138</name>
</gene>
<proteinExistence type="predicted"/>
<feature type="transmembrane region" description="Helical" evidence="1">
    <location>
        <begin position="85"/>
        <end position="111"/>
    </location>
</feature>
<keyword evidence="4" id="KW-1185">Reference proteome</keyword>
<dbReference type="AlphaFoldDB" id="A0A841IJC1"/>
<dbReference type="RefSeq" id="WP_343064849.1">
    <property type="nucleotide sequence ID" value="NZ_JACHJO010000001.1"/>
</dbReference>
<comment type="caution">
    <text evidence="3">The sequence shown here is derived from an EMBL/GenBank/DDBJ whole genome shotgun (WGS) entry which is preliminary data.</text>
</comment>
<reference evidence="3 4" key="1">
    <citation type="submission" date="2020-08" db="EMBL/GenBank/DDBJ databases">
        <title>Genomic Encyclopedia of Type Strains, Phase III (KMG-III): the genomes of soil and plant-associated and newly described type strains.</title>
        <authorList>
            <person name="Whitman W."/>
        </authorList>
    </citation>
    <scope>NUCLEOTIDE SEQUENCE [LARGE SCALE GENOMIC DNA]</scope>
    <source>
        <strain evidence="3 4">CECT 8712</strain>
    </source>
</reference>
<dbReference type="InterPro" id="IPR003675">
    <property type="entry name" value="Rce1/LyrA-like_dom"/>
</dbReference>
<protein>
    <recommendedName>
        <fullName evidence="2">CAAX prenyl protease 2/Lysostaphin resistance protein A-like domain-containing protein</fullName>
    </recommendedName>
</protein>
<keyword evidence="1" id="KW-0812">Transmembrane</keyword>
<name>A0A841IJC1_9ACTN</name>
<dbReference type="PANTHER" id="PTHR39430:SF1">
    <property type="entry name" value="PROTEASE"/>
    <property type="match status" value="1"/>
</dbReference>
<feature type="transmembrane region" description="Helical" evidence="1">
    <location>
        <begin position="45"/>
        <end position="65"/>
    </location>
</feature>
<evidence type="ECO:0000313" key="4">
    <source>
        <dbReference type="Proteomes" id="UP000536604"/>
    </source>
</evidence>
<dbReference type="Pfam" id="PF02517">
    <property type="entry name" value="Rce1-like"/>
    <property type="match status" value="1"/>
</dbReference>
<keyword evidence="1" id="KW-1133">Transmembrane helix</keyword>
<feature type="domain" description="CAAX prenyl protease 2/Lysostaphin resistance protein A-like" evidence="2">
    <location>
        <begin position="124"/>
        <end position="220"/>
    </location>
</feature>
<feature type="transmembrane region" description="Helical" evidence="1">
    <location>
        <begin position="158"/>
        <end position="177"/>
    </location>
</feature>
<dbReference type="EMBL" id="JACHJO010000001">
    <property type="protein sequence ID" value="MBB6118210.1"/>
    <property type="molecule type" value="Genomic_DNA"/>
</dbReference>
<dbReference type="Proteomes" id="UP000536604">
    <property type="component" value="Unassembled WGS sequence"/>
</dbReference>
<feature type="transmembrane region" description="Helical" evidence="1">
    <location>
        <begin position="240"/>
        <end position="260"/>
    </location>
</feature>
<evidence type="ECO:0000313" key="3">
    <source>
        <dbReference type="EMBL" id="MBB6118210.1"/>
    </source>
</evidence>
<feature type="transmembrane region" description="Helical" evidence="1">
    <location>
        <begin position="117"/>
        <end position="137"/>
    </location>
</feature>
<feature type="transmembrane region" description="Helical" evidence="1">
    <location>
        <begin position="189"/>
        <end position="206"/>
    </location>
</feature>